<organism evidence="1 2">
    <name type="scientific">Apis cerana cerana</name>
    <name type="common">Oriental honeybee</name>
    <dbReference type="NCBI Taxonomy" id="94128"/>
    <lineage>
        <taxon>Eukaryota</taxon>
        <taxon>Metazoa</taxon>
        <taxon>Ecdysozoa</taxon>
        <taxon>Arthropoda</taxon>
        <taxon>Hexapoda</taxon>
        <taxon>Insecta</taxon>
        <taxon>Pterygota</taxon>
        <taxon>Neoptera</taxon>
        <taxon>Endopterygota</taxon>
        <taxon>Hymenoptera</taxon>
        <taxon>Apocrita</taxon>
        <taxon>Aculeata</taxon>
        <taxon>Apoidea</taxon>
        <taxon>Anthophila</taxon>
        <taxon>Apidae</taxon>
        <taxon>Apis</taxon>
    </lineage>
</organism>
<reference evidence="1 2" key="1">
    <citation type="submission" date="2014-07" db="EMBL/GenBank/DDBJ databases">
        <title>Genomic and transcriptomic analysis on Apis cerana provide comprehensive insights into honey bee biology.</title>
        <authorList>
            <person name="Diao Q."/>
            <person name="Sun L."/>
            <person name="Zheng H."/>
            <person name="Zheng H."/>
            <person name="Xu S."/>
            <person name="Wang S."/>
            <person name="Zeng Z."/>
            <person name="Hu F."/>
            <person name="Su S."/>
            <person name="Wu J."/>
        </authorList>
    </citation>
    <scope>NUCLEOTIDE SEQUENCE [LARGE SCALE GENOMIC DNA]</scope>
    <source>
        <tissue evidence="1">Pupae without intestine</tissue>
    </source>
</reference>
<evidence type="ECO:0000313" key="1">
    <source>
        <dbReference type="EMBL" id="PBC29916.1"/>
    </source>
</evidence>
<dbReference type="EMBL" id="KZ288269">
    <property type="protein sequence ID" value="PBC29916.1"/>
    <property type="molecule type" value="Genomic_DNA"/>
</dbReference>
<sequence length="109" mass="13099">MKNNIPENKQRKYRDQCTRSHTNSEVVFNENQNNAIHNYKLNIKPIKINSNVDLGLSENLNQFAKFKLNEVIPIKIDKEQRYETYQFLEKSQVDEPQRTYYTQDKNNDM</sequence>
<evidence type="ECO:0000313" key="2">
    <source>
        <dbReference type="Proteomes" id="UP000242457"/>
    </source>
</evidence>
<keyword evidence="2" id="KW-1185">Reference proteome</keyword>
<dbReference type="AlphaFoldDB" id="A0A2A3EFI5"/>
<protein>
    <submittedName>
        <fullName evidence="1">Uncharacterized protein</fullName>
    </submittedName>
</protein>
<accession>A0A2A3EFI5</accession>
<gene>
    <name evidence="1" type="ORF">APICC_09391</name>
</gene>
<name>A0A2A3EFI5_APICC</name>
<dbReference type="Proteomes" id="UP000242457">
    <property type="component" value="Unassembled WGS sequence"/>
</dbReference>
<proteinExistence type="predicted"/>